<dbReference type="STRING" id="157652.A0A371GN72"/>
<dbReference type="Gene3D" id="3.30.420.10">
    <property type="entry name" value="Ribonuclease H-like superfamily/Ribonuclease H"/>
    <property type="match status" value="1"/>
</dbReference>
<dbReference type="InterPro" id="IPR012337">
    <property type="entry name" value="RNaseH-like_sf"/>
</dbReference>
<gene>
    <name evidence="3" type="ORF">CR513_25921</name>
</gene>
<reference evidence="3" key="1">
    <citation type="submission" date="2018-05" db="EMBL/GenBank/DDBJ databases">
        <title>Draft genome of Mucuna pruriens seed.</title>
        <authorList>
            <person name="Nnadi N.E."/>
            <person name="Vos R."/>
            <person name="Hasami M.H."/>
            <person name="Devisetty U.K."/>
            <person name="Aguiy J.C."/>
        </authorList>
    </citation>
    <scope>NUCLEOTIDE SEQUENCE [LARGE SCALE GENOMIC DNA]</scope>
    <source>
        <strain evidence="3">JCA_2017</strain>
    </source>
</reference>
<evidence type="ECO:0000313" key="4">
    <source>
        <dbReference type="Proteomes" id="UP000257109"/>
    </source>
</evidence>
<dbReference type="Pfam" id="PF24626">
    <property type="entry name" value="SH3_Tf2-1"/>
    <property type="match status" value="1"/>
</dbReference>
<dbReference type="PANTHER" id="PTHR35046">
    <property type="entry name" value="ZINC KNUCKLE (CCHC-TYPE) FAMILY PROTEIN"/>
    <property type="match status" value="1"/>
</dbReference>
<name>A0A371GN72_MUCPR</name>
<dbReference type="AlphaFoldDB" id="A0A371GN72"/>
<feature type="region of interest" description="Disordered" evidence="1">
    <location>
        <begin position="260"/>
        <end position="291"/>
    </location>
</feature>
<dbReference type="InterPro" id="IPR001584">
    <property type="entry name" value="Integrase_cat-core"/>
</dbReference>
<evidence type="ECO:0000256" key="1">
    <source>
        <dbReference type="SAM" id="MobiDB-lite"/>
    </source>
</evidence>
<dbReference type="SUPFAM" id="SSF53098">
    <property type="entry name" value="Ribonuclease H-like"/>
    <property type="match status" value="1"/>
</dbReference>
<dbReference type="PANTHER" id="PTHR35046:SF9">
    <property type="entry name" value="RNA-DIRECTED DNA POLYMERASE"/>
    <property type="match status" value="1"/>
</dbReference>
<dbReference type="GO" id="GO:0003676">
    <property type="term" value="F:nucleic acid binding"/>
    <property type="evidence" value="ECO:0007669"/>
    <property type="project" value="InterPro"/>
</dbReference>
<dbReference type="OrthoDB" id="1935586at2759"/>
<dbReference type="Proteomes" id="UP000257109">
    <property type="component" value="Unassembled WGS sequence"/>
</dbReference>
<dbReference type="InterPro" id="IPR056924">
    <property type="entry name" value="SH3_Tf2-1"/>
</dbReference>
<feature type="compositionally biased region" description="Basic and acidic residues" evidence="1">
    <location>
        <begin position="260"/>
        <end position="284"/>
    </location>
</feature>
<feature type="domain" description="Integrase catalytic" evidence="2">
    <location>
        <begin position="18"/>
        <end position="128"/>
    </location>
</feature>
<dbReference type="PROSITE" id="PS50994">
    <property type="entry name" value="INTEGRASE"/>
    <property type="match status" value="1"/>
</dbReference>
<evidence type="ECO:0000313" key="3">
    <source>
        <dbReference type="EMBL" id="RDX92009.1"/>
    </source>
</evidence>
<dbReference type="EMBL" id="QJKJ01004972">
    <property type="protein sequence ID" value="RDX92009.1"/>
    <property type="molecule type" value="Genomic_DNA"/>
</dbReference>
<organism evidence="3 4">
    <name type="scientific">Mucuna pruriens</name>
    <name type="common">Velvet bean</name>
    <name type="synonym">Dolichos pruriens</name>
    <dbReference type="NCBI Taxonomy" id="157652"/>
    <lineage>
        <taxon>Eukaryota</taxon>
        <taxon>Viridiplantae</taxon>
        <taxon>Streptophyta</taxon>
        <taxon>Embryophyta</taxon>
        <taxon>Tracheophyta</taxon>
        <taxon>Spermatophyta</taxon>
        <taxon>Magnoliopsida</taxon>
        <taxon>eudicotyledons</taxon>
        <taxon>Gunneridae</taxon>
        <taxon>Pentapetalae</taxon>
        <taxon>rosids</taxon>
        <taxon>fabids</taxon>
        <taxon>Fabales</taxon>
        <taxon>Fabaceae</taxon>
        <taxon>Papilionoideae</taxon>
        <taxon>50 kb inversion clade</taxon>
        <taxon>NPAAA clade</taxon>
        <taxon>indigoferoid/millettioid clade</taxon>
        <taxon>Phaseoleae</taxon>
        <taxon>Mucuna</taxon>
    </lineage>
</organism>
<accession>A0A371GN72</accession>
<sequence>MMCNMFVINALHVSKSNLKSCPIVSIHLCVCLINIELISQSGKDYIFVIVDRFSKMAHPIACSKTNDATHVFDLFFKEFVCLHRLPRIIVSDRDMKFLIHFWRTLWNKLRTKLLFSTIAHPQIEGQTKVEKCLPQIEFAYNRTVHSTTSYSPFEVVYGFNPLTPLDILFLPTNEYANLDGKHKIDFVRVLHVKRNEQYARHANKGCVKVTFEPDHIRKERFHTQRKYKLQPKGDEPFQVFERINDNAYKLDLPTVYGEEFDSRTNPFEEGRNNRDPTNKTKDPLCDIGDPITRSKTKNDEAFFTRPNCGY</sequence>
<proteinExistence type="predicted"/>
<feature type="non-terminal residue" evidence="3">
    <location>
        <position position="1"/>
    </location>
</feature>
<dbReference type="GO" id="GO:0015074">
    <property type="term" value="P:DNA integration"/>
    <property type="evidence" value="ECO:0007669"/>
    <property type="project" value="InterPro"/>
</dbReference>
<evidence type="ECO:0000259" key="2">
    <source>
        <dbReference type="PROSITE" id="PS50994"/>
    </source>
</evidence>
<comment type="caution">
    <text evidence="3">The sequence shown here is derived from an EMBL/GenBank/DDBJ whole genome shotgun (WGS) entry which is preliminary data.</text>
</comment>
<dbReference type="InterPro" id="IPR036397">
    <property type="entry name" value="RNaseH_sf"/>
</dbReference>
<protein>
    <recommendedName>
        <fullName evidence="2">Integrase catalytic domain-containing protein</fullName>
    </recommendedName>
</protein>
<keyword evidence="4" id="KW-1185">Reference proteome</keyword>